<feature type="domain" description="Cation efflux protein cytoplasmic" evidence="9">
    <location>
        <begin position="222"/>
        <end position="298"/>
    </location>
</feature>
<dbReference type="InterPro" id="IPR027470">
    <property type="entry name" value="Cation_efflux_CTD"/>
</dbReference>
<feature type="transmembrane region" description="Helical" evidence="7">
    <location>
        <begin position="126"/>
        <end position="147"/>
    </location>
</feature>
<evidence type="ECO:0000256" key="1">
    <source>
        <dbReference type="ARBA" id="ARBA00004141"/>
    </source>
</evidence>
<dbReference type="GO" id="GO:0016020">
    <property type="term" value="C:membrane"/>
    <property type="evidence" value="ECO:0007669"/>
    <property type="project" value="UniProtKB-SubCell"/>
</dbReference>
<evidence type="ECO:0000256" key="5">
    <source>
        <dbReference type="ARBA" id="ARBA00022989"/>
    </source>
</evidence>
<dbReference type="SUPFAM" id="SSF161111">
    <property type="entry name" value="Cation efflux protein transmembrane domain-like"/>
    <property type="match status" value="1"/>
</dbReference>
<dbReference type="FunFam" id="1.20.1510.10:FF:000006">
    <property type="entry name" value="Divalent cation efflux transporter"/>
    <property type="match status" value="1"/>
</dbReference>
<evidence type="ECO:0000256" key="2">
    <source>
        <dbReference type="ARBA" id="ARBA00008114"/>
    </source>
</evidence>
<evidence type="ECO:0000313" key="11">
    <source>
        <dbReference type="Proteomes" id="UP000195137"/>
    </source>
</evidence>
<dbReference type="InterPro" id="IPR027469">
    <property type="entry name" value="Cation_efflux_TMD_sf"/>
</dbReference>
<feature type="transmembrane region" description="Helical" evidence="7">
    <location>
        <begin position="96"/>
        <end position="114"/>
    </location>
</feature>
<evidence type="ECO:0000256" key="3">
    <source>
        <dbReference type="ARBA" id="ARBA00022448"/>
    </source>
</evidence>
<keyword evidence="3" id="KW-0813">Transport</keyword>
<dbReference type="InterPro" id="IPR058533">
    <property type="entry name" value="Cation_efflux_TM"/>
</dbReference>
<dbReference type="InterPro" id="IPR050291">
    <property type="entry name" value="CDF_Transporter"/>
</dbReference>
<protein>
    <submittedName>
        <fullName evidence="10">Putative Co/Zn/Cd cation transporter</fullName>
    </submittedName>
</protein>
<evidence type="ECO:0000256" key="7">
    <source>
        <dbReference type="SAM" id="Phobius"/>
    </source>
</evidence>
<feature type="transmembrane region" description="Helical" evidence="7">
    <location>
        <begin position="21"/>
        <end position="38"/>
    </location>
</feature>
<dbReference type="PANTHER" id="PTHR43840">
    <property type="entry name" value="MITOCHONDRIAL METAL TRANSPORTER 1-RELATED"/>
    <property type="match status" value="1"/>
</dbReference>
<comment type="caution">
    <text evidence="10">The sequence shown here is derived from an EMBL/GenBank/DDBJ whole genome shotgun (WGS) entry which is preliminary data.</text>
</comment>
<gene>
    <name evidence="10" type="ORF">AMET1_0081</name>
</gene>
<dbReference type="Gene3D" id="1.20.1510.10">
    <property type="entry name" value="Cation efflux protein transmembrane domain"/>
    <property type="match status" value="1"/>
</dbReference>
<dbReference type="Pfam" id="PF16916">
    <property type="entry name" value="ZT_dimer"/>
    <property type="match status" value="1"/>
</dbReference>
<proteinExistence type="inferred from homology"/>
<keyword evidence="5 7" id="KW-1133">Transmembrane helix</keyword>
<feature type="transmembrane region" description="Helical" evidence="7">
    <location>
        <begin position="192"/>
        <end position="207"/>
    </location>
</feature>
<evidence type="ECO:0000313" key="10">
    <source>
        <dbReference type="EMBL" id="OUJ19411.1"/>
    </source>
</evidence>
<dbReference type="Gene3D" id="3.30.70.1350">
    <property type="entry name" value="Cation efflux protein, cytoplasmic domain"/>
    <property type="match status" value="1"/>
</dbReference>
<reference evidence="10 11" key="1">
    <citation type="submission" date="2016-12" db="EMBL/GenBank/DDBJ databases">
        <title>Discovery of methanogenic haloarchaea.</title>
        <authorList>
            <person name="Sorokin D.Y."/>
            <person name="Makarova K.S."/>
            <person name="Abbas B."/>
            <person name="Ferrer M."/>
            <person name="Golyshin P.N."/>
        </authorList>
    </citation>
    <scope>NUCLEOTIDE SEQUENCE [LARGE SCALE GENOMIC DNA]</scope>
    <source>
        <strain evidence="10">AMET1</strain>
    </source>
</reference>
<dbReference type="InterPro" id="IPR002524">
    <property type="entry name" value="Cation_efflux"/>
</dbReference>
<dbReference type="Proteomes" id="UP000195137">
    <property type="component" value="Unassembled WGS sequence"/>
</dbReference>
<evidence type="ECO:0000256" key="4">
    <source>
        <dbReference type="ARBA" id="ARBA00022692"/>
    </source>
</evidence>
<comment type="similarity">
    <text evidence="2">Belongs to the cation diffusion facilitator (CDF) transporter (TC 2.A.4) family.</text>
</comment>
<comment type="subcellular location">
    <subcellularLocation>
        <location evidence="1">Membrane</location>
        <topology evidence="1">Multi-pass membrane protein</topology>
    </subcellularLocation>
</comment>
<dbReference type="AlphaFoldDB" id="A0A1Y3GD84"/>
<evidence type="ECO:0000256" key="6">
    <source>
        <dbReference type="ARBA" id="ARBA00023136"/>
    </source>
</evidence>
<name>A0A1Y3GD84_9EURY</name>
<accession>A0A1Y3GD84</accession>
<sequence>MFGFFQSVKTSLKRTRKEKKILRLVFLLIFANLFLFTIKFVPSITFDSLAVRSDSFNSLGDAGYSFILLIGMYYALKPADNEHPHGHERIKPFLSLIIAISIIFVGISILYQGINGLIEGSTYQYTPLFIIALTISILVKFGLFKYLKYKGDQLDSNVLIDVSKDSLADVFASISALIGVIGAAYGYPFFDIIFGLIVSIWIFKTGFEMTTKNINYLVGGAPSQKTMQEIKKALNQKEIKKELYCEAHYVGPEIHVYCELEVPSSLSLIEAHEIEEKIEKELKKIKGVEDAYIHLEPEKNTDK</sequence>
<dbReference type="InterPro" id="IPR036837">
    <property type="entry name" value="Cation_efflux_CTD_sf"/>
</dbReference>
<dbReference type="Pfam" id="PF01545">
    <property type="entry name" value="Cation_efflux"/>
    <property type="match status" value="1"/>
</dbReference>
<evidence type="ECO:0000259" key="9">
    <source>
        <dbReference type="Pfam" id="PF16916"/>
    </source>
</evidence>
<evidence type="ECO:0000259" key="8">
    <source>
        <dbReference type="Pfam" id="PF01545"/>
    </source>
</evidence>
<dbReference type="GO" id="GO:0008324">
    <property type="term" value="F:monoatomic cation transmembrane transporter activity"/>
    <property type="evidence" value="ECO:0007669"/>
    <property type="project" value="InterPro"/>
</dbReference>
<feature type="transmembrane region" description="Helical" evidence="7">
    <location>
        <begin position="58"/>
        <end position="76"/>
    </location>
</feature>
<keyword evidence="4 7" id="KW-0812">Transmembrane</keyword>
<dbReference type="SUPFAM" id="SSF160240">
    <property type="entry name" value="Cation efflux protein cytoplasmic domain-like"/>
    <property type="match status" value="1"/>
</dbReference>
<dbReference type="NCBIfam" id="TIGR01297">
    <property type="entry name" value="CDF"/>
    <property type="match status" value="1"/>
</dbReference>
<dbReference type="PANTHER" id="PTHR43840:SF15">
    <property type="entry name" value="MITOCHONDRIAL METAL TRANSPORTER 1-RELATED"/>
    <property type="match status" value="1"/>
</dbReference>
<keyword evidence="11" id="KW-1185">Reference proteome</keyword>
<feature type="domain" description="Cation efflux protein transmembrane" evidence="8">
    <location>
        <begin position="25"/>
        <end position="218"/>
    </location>
</feature>
<dbReference type="RefSeq" id="WP_086636512.1">
    <property type="nucleotide sequence ID" value="NZ_MRZU01000002.1"/>
</dbReference>
<keyword evidence="6 7" id="KW-0472">Membrane</keyword>
<organism evidence="10 11">
    <name type="scientific">Methanonatronarchaeum thermophilum</name>
    <dbReference type="NCBI Taxonomy" id="1927129"/>
    <lineage>
        <taxon>Archaea</taxon>
        <taxon>Methanobacteriati</taxon>
        <taxon>Methanobacteriota</taxon>
        <taxon>Methanonatronarchaeia</taxon>
        <taxon>Methanonatronarchaeales</taxon>
        <taxon>Methanonatronarchaeaceae</taxon>
        <taxon>Methanonatronarchaeum</taxon>
    </lineage>
</organism>
<dbReference type="EMBL" id="MRZU01000002">
    <property type="protein sequence ID" value="OUJ19411.1"/>
    <property type="molecule type" value="Genomic_DNA"/>
</dbReference>